<dbReference type="AlphaFoldDB" id="A0A9W6B262"/>
<dbReference type="RefSeq" id="WP_286136497.1">
    <property type="nucleotide sequence ID" value="NZ_BRPL01000002.1"/>
</dbReference>
<reference evidence="1" key="2">
    <citation type="journal article" date="2023" name="PLoS ONE">
        <title>Philodulcilactobacillus myokoensis gen. nov., sp. nov., a fructophilic, acidophilic, and agar-phobic lactic acid bacterium isolated from fermented vegetable extracts.</title>
        <authorList>
            <person name="Kouya T."/>
            <person name="Ishiyama Y."/>
            <person name="Ohashi S."/>
            <person name="Kumakubo R."/>
            <person name="Yamazaki T."/>
            <person name="Otaki T."/>
        </authorList>
    </citation>
    <scope>NUCLEOTIDE SEQUENCE</scope>
    <source>
        <strain evidence="1">WR16-4</strain>
    </source>
</reference>
<gene>
    <name evidence="1" type="ORF">WR164_10170</name>
</gene>
<protein>
    <recommendedName>
        <fullName evidence="3">ABM domain-containing protein</fullName>
    </recommendedName>
</protein>
<evidence type="ECO:0008006" key="3">
    <source>
        <dbReference type="Google" id="ProtNLM"/>
    </source>
</evidence>
<dbReference type="EMBL" id="BRPL01000002">
    <property type="protein sequence ID" value="GLB47038.1"/>
    <property type="molecule type" value="Genomic_DNA"/>
</dbReference>
<accession>A0A9W6B262</accession>
<reference evidence="1" key="1">
    <citation type="submission" date="2022-07" db="EMBL/GenBank/DDBJ databases">
        <authorList>
            <person name="Kouya T."/>
            <person name="Ishiyama Y."/>
        </authorList>
    </citation>
    <scope>NUCLEOTIDE SEQUENCE</scope>
    <source>
        <strain evidence="1">WR16-4</strain>
    </source>
</reference>
<organism evidence="1 2">
    <name type="scientific">Philodulcilactobacillus myokoensis</name>
    <dbReference type="NCBI Taxonomy" id="2929573"/>
    <lineage>
        <taxon>Bacteria</taxon>
        <taxon>Bacillati</taxon>
        <taxon>Bacillota</taxon>
        <taxon>Bacilli</taxon>
        <taxon>Lactobacillales</taxon>
        <taxon>Lactobacillaceae</taxon>
        <taxon>Philodulcilactobacillus</taxon>
    </lineage>
</organism>
<dbReference type="Gene3D" id="3.30.70.100">
    <property type="match status" value="1"/>
</dbReference>
<comment type="caution">
    <text evidence="1">The sequence shown here is derived from an EMBL/GenBank/DDBJ whole genome shotgun (WGS) entry which is preliminary data.</text>
</comment>
<sequence length="161" mass="19159">MKQINITFGSKYIVKQIIKKHPERKLFTFSSTGQDDNIMIMDFSNLKPIFKNPIKFIVNDSIIKNHSKPFISVTSMILNEDDLKQFDSQFINLHHHHFQNGFMGIYNLRSADNSFKVTILNIWNSYNNYKKSEKNDPYLDINRYDKSNNYFYQKNYIALNL</sequence>
<name>A0A9W6B262_9LACO</name>
<dbReference type="Proteomes" id="UP001144204">
    <property type="component" value="Unassembled WGS sequence"/>
</dbReference>
<keyword evidence="2" id="KW-1185">Reference proteome</keyword>
<evidence type="ECO:0000313" key="1">
    <source>
        <dbReference type="EMBL" id="GLB47038.1"/>
    </source>
</evidence>
<proteinExistence type="predicted"/>
<evidence type="ECO:0000313" key="2">
    <source>
        <dbReference type="Proteomes" id="UP001144204"/>
    </source>
</evidence>